<dbReference type="GO" id="GO:0003700">
    <property type="term" value="F:DNA-binding transcription factor activity"/>
    <property type="evidence" value="ECO:0007669"/>
    <property type="project" value="InterPro"/>
</dbReference>
<dbReference type="FunFam" id="2.20.25.80:FF:000008">
    <property type="entry name" value="WRKY transcription factor 40"/>
    <property type="match status" value="1"/>
</dbReference>
<feature type="region of interest" description="Disordered" evidence="6">
    <location>
        <begin position="111"/>
        <end position="131"/>
    </location>
</feature>
<dbReference type="PANTHER" id="PTHR31429:SF3">
    <property type="entry name" value="WRKY TRANSCRIPTION FACTOR 40-RELATED"/>
    <property type="match status" value="1"/>
</dbReference>
<keyword evidence="3" id="KW-0238">DNA-binding</keyword>
<evidence type="ECO:0000256" key="4">
    <source>
        <dbReference type="ARBA" id="ARBA00023163"/>
    </source>
</evidence>
<name>A0A4P9Q2U6_FAGTA</name>
<dbReference type="EMBL" id="MK161299">
    <property type="protein sequence ID" value="QCV57306.1"/>
    <property type="molecule type" value="mRNA"/>
</dbReference>
<evidence type="ECO:0000259" key="7">
    <source>
        <dbReference type="PROSITE" id="PS50811"/>
    </source>
</evidence>
<dbReference type="Pfam" id="PF03106">
    <property type="entry name" value="WRKY"/>
    <property type="match status" value="1"/>
</dbReference>
<dbReference type="InterPro" id="IPR036576">
    <property type="entry name" value="WRKY_dom_sf"/>
</dbReference>
<dbReference type="GO" id="GO:0043565">
    <property type="term" value="F:sequence-specific DNA binding"/>
    <property type="evidence" value="ECO:0007669"/>
    <property type="project" value="InterPro"/>
</dbReference>
<dbReference type="InterPro" id="IPR003657">
    <property type="entry name" value="WRKY_dom"/>
</dbReference>
<proteinExistence type="evidence at transcript level"/>
<evidence type="ECO:0000256" key="3">
    <source>
        <dbReference type="ARBA" id="ARBA00023125"/>
    </source>
</evidence>
<evidence type="ECO:0000256" key="5">
    <source>
        <dbReference type="ARBA" id="ARBA00023242"/>
    </source>
</evidence>
<dbReference type="PANTHER" id="PTHR31429">
    <property type="entry name" value="WRKY TRANSCRIPTION FACTOR 36-RELATED"/>
    <property type="match status" value="1"/>
</dbReference>
<reference evidence="8" key="1">
    <citation type="submission" date="2018-11" db="EMBL/GenBank/DDBJ databases">
        <authorList>
            <person name="Xia H."/>
        </authorList>
    </citation>
    <scope>NUCLEOTIDE SEQUENCE</scope>
    <source>
        <strain evidence="8">FtPinG0005548400.01</strain>
    </source>
</reference>
<dbReference type="GO" id="GO:0002237">
    <property type="term" value="P:response to molecule of bacterial origin"/>
    <property type="evidence" value="ECO:0007669"/>
    <property type="project" value="UniProtKB-ARBA"/>
</dbReference>
<dbReference type="AlphaFoldDB" id="A0A4P9Q2U6"/>
<dbReference type="SUPFAM" id="SSF118290">
    <property type="entry name" value="WRKY DNA-binding domain"/>
    <property type="match status" value="1"/>
</dbReference>
<dbReference type="PROSITE" id="PS50811">
    <property type="entry name" value="WRKY"/>
    <property type="match status" value="1"/>
</dbReference>
<dbReference type="GO" id="GO:0009751">
    <property type="term" value="P:response to salicylic acid"/>
    <property type="evidence" value="ECO:0007669"/>
    <property type="project" value="UniProtKB-ARBA"/>
</dbReference>
<evidence type="ECO:0000256" key="1">
    <source>
        <dbReference type="ARBA" id="ARBA00004123"/>
    </source>
</evidence>
<organism evidence="8">
    <name type="scientific">Fagopyrum tataricum</name>
    <name type="common">Tartarian buckwheat</name>
    <name type="synonym">Polygonum tataricum</name>
    <dbReference type="NCBI Taxonomy" id="62330"/>
    <lineage>
        <taxon>Eukaryota</taxon>
        <taxon>Viridiplantae</taxon>
        <taxon>Streptophyta</taxon>
        <taxon>Embryophyta</taxon>
        <taxon>Tracheophyta</taxon>
        <taxon>Spermatophyta</taxon>
        <taxon>Magnoliopsida</taxon>
        <taxon>eudicotyledons</taxon>
        <taxon>Gunneridae</taxon>
        <taxon>Pentapetalae</taxon>
        <taxon>Caryophyllales</taxon>
        <taxon>Polygonaceae</taxon>
        <taxon>Polygonoideae</taxon>
        <taxon>Fagopyreae</taxon>
        <taxon>Fagopyrum</taxon>
    </lineage>
</organism>
<dbReference type="GO" id="GO:0031347">
    <property type="term" value="P:regulation of defense response"/>
    <property type="evidence" value="ECO:0007669"/>
    <property type="project" value="UniProtKB-ARBA"/>
</dbReference>
<evidence type="ECO:0000256" key="6">
    <source>
        <dbReference type="SAM" id="MobiDB-lite"/>
    </source>
</evidence>
<feature type="compositionally biased region" description="Polar residues" evidence="6">
    <location>
        <begin position="260"/>
        <end position="272"/>
    </location>
</feature>
<dbReference type="Gene3D" id="2.20.25.80">
    <property type="entry name" value="WRKY domain"/>
    <property type="match status" value="1"/>
</dbReference>
<dbReference type="GO" id="GO:0050832">
    <property type="term" value="P:defense response to fungus"/>
    <property type="evidence" value="ECO:0007669"/>
    <property type="project" value="UniProtKB-ARBA"/>
</dbReference>
<dbReference type="GO" id="GO:0042742">
    <property type="term" value="P:defense response to bacterium"/>
    <property type="evidence" value="ECO:0007669"/>
    <property type="project" value="UniProtKB-ARBA"/>
</dbReference>
<comment type="subcellular location">
    <subcellularLocation>
        <location evidence="1">Nucleus</location>
    </subcellularLocation>
</comment>
<sequence length="321" mass="35837">MDHSTWLSSSLDLKVGKTMSSNSTLQLFEDSPVRELENEIKDEPHQETTAALLEEELKRLSADNKRLTEMLVFVCDKYNTLRTQMVDYNIIPSNVLNNNENNFIEFHNSSGSCASKKRKSGDSSSSDEEEDLCAKKSKGEAIIGVTKISKAYAMTEASNTSLIVKDEYQWRKYGQKVTRDNPCPRAYFRCSFAPRCPVKKKVQRSLEDQSILVATYEGEHNHPPTSQSQPSPANRIVVSSSSLGPSTVTLDLSKPKPIPNATTSQNIDSSCSQQRIKNYPPEFQKFLAEQMASSLTKDPSFTASLAAAISGRFMQKNLEDK</sequence>
<keyword evidence="5" id="KW-0539">Nucleus</keyword>
<evidence type="ECO:0000313" key="8">
    <source>
        <dbReference type="EMBL" id="QCV57306.1"/>
    </source>
</evidence>
<keyword evidence="2" id="KW-0805">Transcription regulation</keyword>
<accession>A0A4P9Q2U6</accession>
<feature type="region of interest" description="Disordered" evidence="6">
    <location>
        <begin position="250"/>
        <end position="272"/>
    </location>
</feature>
<dbReference type="GO" id="GO:0005634">
    <property type="term" value="C:nucleus"/>
    <property type="evidence" value="ECO:0007669"/>
    <property type="project" value="UniProtKB-SubCell"/>
</dbReference>
<dbReference type="InterPro" id="IPR044810">
    <property type="entry name" value="WRKY_plant"/>
</dbReference>
<keyword evidence="4" id="KW-0804">Transcription</keyword>
<evidence type="ECO:0000256" key="2">
    <source>
        <dbReference type="ARBA" id="ARBA00023015"/>
    </source>
</evidence>
<protein>
    <submittedName>
        <fullName evidence="8">WRKY transcription factor</fullName>
    </submittedName>
</protein>
<feature type="domain" description="WRKY" evidence="7">
    <location>
        <begin position="159"/>
        <end position="225"/>
    </location>
</feature>
<dbReference type="SMART" id="SM00774">
    <property type="entry name" value="WRKY"/>
    <property type="match status" value="1"/>
</dbReference>